<dbReference type="InterPro" id="IPR035919">
    <property type="entry name" value="EAL_sf"/>
</dbReference>
<dbReference type="PROSITE" id="PS50883">
    <property type="entry name" value="EAL"/>
    <property type="match status" value="1"/>
</dbReference>
<reference evidence="4 5" key="1">
    <citation type="submission" date="2018-05" db="EMBL/GenBank/DDBJ databases">
        <title>Leucothrix arctica sp. nov., isolated from Arctic seawater.</title>
        <authorList>
            <person name="Choi A."/>
            <person name="Baek K."/>
        </authorList>
    </citation>
    <scope>NUCLEOTIDE SEQUENCE [LARGE SCALE GENOMIC DNA]</scope>
    <source>
        <strain evidence="4 5">IMCC9719</strain>
    </source>
</reference>
<dbReference type="PANTHER" id="PTHR44757">
    <property type="entry name" value="DIGUANYLATE CYCLASE DGCP"/>
    <property type="match status" value="1"/>
</dbReference>
<dbReference type="PANTHER" id="PTHR44757:SF2">
    <property type="entry name" value="BIOFILM ARCHITECTURE MAINTENANCE PROTEIN MBAA"/>
    <property type="match status" value="1"/>
</dbReference>
<accession>A0A317CJ26</accession>
<protein>
    <recommendedName>
        <fullName evidence="6">GGDEF-domain containing protein</fullName>
    </recommendedName>
</protein>
<dbReference type="NCBIfam" id="TIGR00254">
    <property type="entry name" value="GGDEF"/>
    <property type="match status" value="1"/>
</dbReference>
<feature type="transmembrane region" description="Helical" evidence="1">
    <location>
        <begin position="72"/>
        <end position="92"/>
    </location>
</feature>
<evidence type="ECO:0000259" key="3">
    <source>
        <dbReference type="PROSITE" id="PS50887"/>
    </source>
</evidence>
<keyword evidence="1" id="KW-1133">Transmembrane helix</keyword>
<feature type="domain" description="GGDEF" evidence="3">
    <location>
        <begin position="230"/>
        <end position="362"/>
    </location>
</feature>
<dbReference type="Pfam" id="PF00563">
    <property type="entry name" value="EAL"/>
    <property type="match status" value="1"/>
</dbReference>
<gene>
    <name evidence="4" type="ORF">DKT75_03860</name>
</gene>
<name>A0A317CJ26_9GAMM</name>
<dbReference type="InterPro" id="IPR001633">
    <property type="entry name" value="EAL_dom"/>
</dbReference>
<dbReference type="InterPro" id="IPR029787">
    <property type="entry name" value="Nucleotide_cyclase"/>
</dbReference>
<feature type="transmembrane region" description="Helical" evidence="1">
    <location>
        <begin position="154"/>
        <end position="171"/>
    </location>
</feature>
<dbReference type="CDD" id="cd01948">
    <property type="entry name" value="EAL"/>
    <property type="match status" value="1"/>
</dbReference>
<evidence type="ECO:0000259" key="2">
    <source>
        <dbReference type="PROSITE" id="PS50883"/>
    </source>
</evidence>
<dbReference type="InterPro" id="IPR043128">
    <property type="entry name" value="Rev_trsase/Diguanyl_cyclase"/>
</dbReference>
<organism evidence="4 5">
    <name type="scientific">Leucothrix arctica</name>
    <dbReference type="NCBI Taxonomy" id="1481894"/>
    <lineage>
        <taxon>Bacteria</taxon>
        <taxon>Pseudomonadati</taxon>
        <taxon>Pseudomonadota</taxon>
        <taxon>Gammaproteobacteria</taxon>
        <taxon>Thiotrichales</taxon>
        <taxon>Thiotrichaceae</taxon>
        <taxon>Leucothrix</taxon>
    </lineage>
</organism>
<dbReference type="SMART" id="SM00267">
    <property type="entry name" value="GGDEF"/>
    <property type="match status" value="1"/>
</dbReference>
<feature type="transmembrane region" description="Helical" evidence="1">
    <location>
        <begin position="21"/>
        <end position="39"/>
    </location>
</feature>
<dbReference type="Gene3D" id="3.20.20.450">
    <property type="entry name" value="EAL domain"/>
    <property type="match status" value="1"/>
</dbReference>
<feature type="domain" description="EAL" evidence="2">
    <location>
        <begin position="371"/>
        <end position="625"/>
    </location>
</feature>
<keyword evidence="1" id="KW-0812">Transmembrane</keyword>
<sequence length="631" mass="71220">MKVSHYNSNINNVFLVKRFRQLLWVTLVFSLLFIVNILFSGRDLTGTLVIISTIVCAILLSFYLLKTEREHLARGITLWSITIGITYITWMNGGLRDSSILCYPVIINFSALLGGVKMFLSILAYLIVAIIFLGANSINNWTPSPLTTLGAEQVVDIVLITILSAYVAWVINADMKVTLKRLGLENDKATASQQTIQLLLEQEPLTGLLNRNACEDYYQKLLAQIKDKDELITLLFIDLDNFKNINDSFGHNAGDELLIAISNEFKKLLLPTDVACRLGGDEFVLIIKRDKQFDINKFATSVMQVIATPYYVFETSIRMTGSVGIAIAPIDGREFDEMRKKADIAMYESKQLGKNTFSYYSKELHEEALRKTSILTGLKDAIEQESFDLHFQPKVNLSNGKVESAEALLRWSRDNPSGFMPDEFIPILESTELIHEIGKWVIDEACRVCKKWHDAGFDQLCISVNVSSVQFMRNSFKTHVFNALKKYDLAPEFLEIELTEHVLIQHNATITAQLKSLKDLGIQLSIDDFVTGYSNLSYLINFKVDTIKLDKSFILELNTSKNHFAVVKAVIQMAHILNLNVVAEGVETTAVRNILVNLKCDFAQGYLWSKAVPEKQFIDSLESFNKVLTVS</sequence>
<evidence type="ECO:0000313" key="5">
    <source>
        <dbReference type="Proteomes" id="UP000245506"/>
    </source>
</evidence>
<dbReference type="Pfam" id="PF00990">
    <property type="entry name" value="GGDEF"/>
    <property type="match status" value="1"/>
</dbReference>
<dbReference type="Gene3D" id="3.30.70.270">
    <property type="match status" value="1"/>
</dbReference>
<evidence type="ECO:0000256" key="1">
    <source>
        <dbReference type="SAM" id="Phobius"/>
    </source>
</evidence>
<dbReference type="SUPFAM" id="SSF55073">
    <property type="entry name" value="Nucleotide cyclase"/>
    <property type="match status" value="1"/>
</dbReference>
<dbReference type="SMART" id="SM00052">
    <property type="entry name" value="EAL"/>
    <property type="match status" value="1"/>
</dbReference>
<keyword evidence="5" id="KW-1185">Reference proteome</keyword>
<dbReference type="SUPFAM" id="SSF141868">
    <property type="entry name" value="EAL domain-like"/>
    <property type="match status" value="1"/>
</dbReference>
<dbReference type="CDD" id="cd01949">
    <property type="entry name" value="GGDEF"/>
    <property type="match status" value="1"/>
</dbReference>
<dbReference type="EMBL" id="QGKL01000012">
    <property type="protein sequence ID" value="PWQ98277.1"/>
    <property type="molecule type" value="Genomic_DNA"/>
</dbReference>
<dbReference type="AlphaFoldDB" id="A0A317CJ26"/>
<dbReference type="InterPro" id="IPR052155">
    <property type="entry name" value="Biofilm_reg_signaling"/>
</dbReference>
<evidence type="ECO:0008006" key="6">
    <source>
        <dbReference type="Google" id="ProtNLM"/>
    </source>
</evidence>
<keyword evidence="1" id="KW-0472">Membrane</keyword>
<proteinExistence type="predicted"/>
<dbReference type="Proteomes" id="UP000245506">
    <property type="component" value="Unassembled WGS sequence"/>
</dbReference>
<dbReference type="InterPro" id="IPR000160">
    <property type="entry name" value="GGDEF_dom"/>
</dbReference>
<feature type="transmembrane region" description="Helical" evidence="1">
    <location>
        <begin position="45"/>
        <end position="65"/>
    </location>
</feature>
<evidence type="ECO:0000313" key="4">
    <source>
        <dbReference type="EMBL" id="PWQ98277.1"/>
    </source>
</evidence>
<dbReference type="PROSITE" id="PS50887">
    <property type="entry name" value="GGDEF"/>
    <property type="match status" value="1"/>
</dbReference>
<comment type="caution">
    <text evidence="4">The sequence shown here is derived from an EMBL/GenBank/DDBJ whole genome shotgun (WGS) entry which is preliminary data.</text>
</comment>